<reference evidence="3 4" key="1">
    <citation type="submission" date="2022-12" db="EMBL/GenBank/DDBJ databases">
        <title>Dasania phycosphaerae sp. nov., isolated from particulate material of the south coast of Korea.</title>
        <authorList>
            <person name="Jiang Y."/>
        </authorList>
    </citation>
    <scope>NUCLEOTIDE SEQUENCE [LARGE SCALE GENOMIC DNA]</scope>
    <source>
        <strain evidence="3 4">GY-19</strain>
    </source>
</reference>
<proteinExistence type="predicted"/>
<dbReference type="RefSeq" id="WP_258332842.1">
    <property type="nucleotide sequence ID" value="NZ_JAPTGG010000018.1"/>
</dbReference>
<dbReference type="EMBL" id="JAPTGG010000018">
    <property type="protein sequence ID" value="MCZ0866891.1"/>
    <property type="molecule type" value="Genomic_DNA"/>
</dbReference>
<evidence type="ECO:0000313" key="3">
    <source>
        <dbReference type="EMBL" id="MCZ0866891.1"/>
    </source>
</evidence>
<protein>
    <submittedName>
        <fullName evidence="3">Uncharacterized protein</fullName>
    </submittedName>
</protein>
<keyword evidence="4" id="KW-1185">Reference proteome</keyword>
<evidence type="ECO:0000256" key="2">
    <source>
        <dbReference type="SAM" id="SignalP"/>
    </source>
</evidence>
<feature type="chain" id="PRO_5039932303" evidence="2">
    <location>
        <begin position="21"/>
        <end position="130"/>
    </location>
</feature>
<dbReference type="AlphaFoldDB" id="A0A9J6RQN9"/>
<feature type="region of interest" description="Disordered" evidence="1">
    <location>
        <begin position="35"/>
        <end position="66"/>
    </location>
</feature>
<feature type="compositionally biased region" description="Polar residues" evidence="1">
    <location>
        <begin position="47"/>
        <end position="59"/>
    </location>
</feature>
<accession>A0A9J6RQN9</accession>
<keyword evidence="2" id="KW-0732">Signal</keyword>
<sequence length="130" mass="14883">MLIRLLLLSLISSSAINAQADFDVDDADSLDFSSFHSSKKPAAKVIEQSQDKTNNASPNTQPPPTSRVVYERYSLTRSDHTPYSAFYVIEALHRQLAQHCPQGWLKEKEWSQHIEASDYLLHYQYHCLTE</sequence>
<gene>
    <name evidence="3" type="ORF">O0V09_16910</name>
</gene>
<comment type="caution">
    <text evidence="3">The sequence shown here is derived from an EMBL/GenBank/DDBJ whole genome shotgun (WGS) entry which is preliminary data.</text>
</comment>
<name>A0A9J6RQN9_9GAMM</name>
<evidence type="ECO:0000256" key="1">
    <source>
        <dbReference type="SAM" id="MobiDB-lite"/>
    </source>
</evidence>
<feature type="signal peptide" evidence="2">
    <location>
        <begin position="1"/>
        <end position="20"/>
    </location>
</feature>
<organism evidence="3 4">
    <name type="scientific">Dasania phycosphaerae</name>
    <dbReference type="NCBI Taxonomy" id="2950436"/>
    <lineage>
        <taxon>Bacteria</taxon>
        <taxon>Pseudomonadati</taxon>
        <taxon>Pseudomonadota</taxon>
        <taxon>Gammaproteobacteria</taxon>
        <taxon>Cellvibrionales</taxon>
        <taxon>Spongiibacteraceae</taxon>
        <taxon>Dasania</taxon>
    </lineage>
</organism>
<evidence type="ECO:0000313" key="4">
    <source>
        <dbReference type="Proteomes" id="UP001069090"/>
    </source>
</evidence>
<dbReference type="Proteomes" id="UP001069090">
    <property type="component" value="Unassembled WGS sequence"/>
</dbReference>